<proteinExistence type="inferred from homology"/>
<dbReference type="PANTHER" id="PTHR13349:SF2">
    <property type="entry name" value="TRANSLATION MACHINERY-ASSOCIATED PROTEIN 16"/>
    <property type="match status" value="1"/>
</dbReference>
<sequence>MPGNRIKTMKALQSRKSNITGHKIHPNSRRAKQLQRVELRARKLEVQGKVQRVTEAKKGEWDTSLFGLFSCLFQVDRHLWFVHSIPEDRTSLSLPELHQTIHDYIHRDEIELVQLAQERQQRSWRKAEPKSKREVELEKQREQEKDEYRTGFVVPDLTLAKNVYLCRQWIRPTPTPKNPHPNKGGDPSFLGRIRLIRINSENQGSVVVAQEGARKGEWEVGEGEVEMEHIQDDDEDRDEVGEEVHVTE</sequence>
<protein>
    <submittedName>
        <fullName evidence="3">BQ2448_620 protein</fullName>
    </submittedName>
</protein>
<dbReference type="EMBL" id="FMSP01000003">
    <property type="protein sequence ID" value="SCV68499.1"/>
    <property type="molecule type" value="Genomic_DNA"/>
</dbReference>
<dbReference type="AlphaFoldDB" id="A0A238F6X9"/>
<evidence type="ECO:0000256" key="1">
    <source>
        <dbReference type="ARBA" id="ARBA00034127"/>
    </source>
</evidence>
<dbReference type="Proteomes" id="UP000198372">
    <property type="component" value="Unassembled WGS sequence"/>
</dbReference>
<name>A0A238F6X9_9BASI</name>
<feature type="region of interest" description="Disordered" evidence="2">
    <location>
        <begin position="221"/>
        <end position="248"/>
    </location>
</feature>
<organism evidence="3 4">
    <name type="scientific">Microbotryum intermedium</name>
    <dbReference type="NCBI Taxonomy" id="269621"/>
    <lineage>
        <taxon>Eukaryota</taxon>
        <taxon>Fungi</taxon>
        <taxon>Dikarya</taxon>
        <taxon>Basidiomycota</taxon>
        <taxon>Pucciniomycotina</taxon>
        <taxon>Microbotryomycetes</taxon>
        <taxon>Microbotryales</taxon>
        <taxon>Microbotryaceae</taxon>
        <taxon>Microbotryum</taxon>
    </lineage>
</organism>
<dbReference type="GO" id="GO:0005634">
    <property type="term" value="C:nucleus"/>
    <property type="evidence" value="ECO:0007669"/>
    <property type="project" value="TreeGrafter"/>
</dbReference>
<dbReference type="InterPro" id="IPR021346">
    <property type="entry name" value="Tma16"/>
</dbReference>
<dbReference type="Gene3D" id="1.20.1440.170">
    <property type="entry name" value="Translation machinery-associated protein 16-like"/>
    <property type="match status" value="1"/>
</dbReference>
<keyword evidence="4" id="KW-1185">Reference proteome</keyword>
<dbReference type="InterPro" id="IPR038356">
    <property type="entry name" value="Tma16_sf"/>
</dbReference>
<dbReference type="PANTHER" id="PTHR13349">
    <property type="entry name" value="TRANSLATION MACHINERY-ASSOCIATED PROTEIN 16"/>
    <property type="match status" value="1"/>
</dbReference>
<dbReference type="OrthoDB" id="270284at2759"/>
<feature type="compositionally biased region" description="Acidic residues" evidence="2">
    <location>
        <begin position="221"/>
        <end position="241"/>
    </location>
</feature>
<dbReference type="Pfam" id="PF11176">
    <property type="entry name" value="Tma16"/>
    <property type="match status" value="1"/>
</dbReference>
<evidence type="ECO:0000313" key="4">
    <source>
        <dbReference type="Proteomes" id="UP000198372"/>
    </source>
</evidence>
<evidence type="ECO:0000256" key="2">
    <source>
        <dbReference type="SAM" id="MobiDB-lite"/>
    </source>
</evidence>
<accession>A0A238F6X9</accession>
<gene>
    <name evidence="3" type="ORF">BQ2448_620</name>
</gene>
<reference evidence="4" key="1">
    <citation type="submission" date="2016-09" db="EMBL/GenBank/DDBJ databases">
        <authorList>
            <person name="Jeantristanb JTB J.-T."/>
            <person name="Ricardo R."/>
        </authorList>
    </citation>
    <scope>NUCLEOTIDE SEQUENCE [LARGE SCALE GENOMIC DNA]</scope>
</reference>
<evidence type="ECO:0000313" key="3">
    <source>
        <dbReference type="EMBL" id="SCV68499.1"/>
    </source>
</evidence>
<comment type="similarity">
    <text evidence="1">Belongs to the TMA16 family.</text>
</comment>
<dbReference type="STRING" id="269621.A0A238F6X9"/>